<proteinExistence type="inferred from homology"/>
<dbReference type="EMBL" id="KZ819356">
    <property type="protein sequence ID" value="PWN45322.1"/>
    <property type="molecule type" value="Genomic_DNA"/>
</dbReference>
<dbReference type="InterPro" id="IPR005025">
    <property type="entry name" value="FMN_Rdtase-like_dom"/>
</dbReference>
<dbReference type="Pfam" id="PF03358">
    <property type="entry name" value="FMN_red"/>
    <property type="match status" value="1"/>
</dbReference>
<dbReference type="NCBIfam" id="NF002999">
    <property type="entry name" value="PRK03767.1"/>
    <property type="match status" value="1"/>
</dbReference>
<dbReference type="RefSeq" id="XP_025372482.1">
    <property type="nucleotide sequence ID" value="XM_025516851.1"/>
</dbReference>
<evidence type="ECO:0000259" key="2">
    <source>
        <dbReference type="PROSITE" id="PS50902"/>
    </source>
</evidence>
<dbReference type="GeneID" id="37038721"/>
<evidence type="ECO:0000313" key="4">
    <source>
        <dbReference type="Proteomes" id="UP000245783"/>
    </source>
</evidence>
<dbReference type="GO" id="GO:0010181">
    <property type="term" value="F:FMN binding"/>
    <property type="evidence" value="ECO:0007669"/>
    <property type="project" value="InterPro"/>
</dbReference>
<feature type="domain" description="Flavodoxin-like" evidence="2">
    <location>
        <begin position="5"/>
        <end position="193"/>
    </location>
</feature>
<dbReference type="OrthoDB" id="504689at2759"/>
<dbReference type="PANTHER" id="PTHR30546:SF23">
    <property type="entry name" value="FLAVOPROTEIN-LIKE PROTEIN YCP4-RELATED"/>
    <property type="match status" value="1"/>
</dbReference>
<dbReference type="InterPro" id="IPR010089">
    <property type="entry name" value="Flavoprotein_WrbA-like"/>
</dbReference>
<sequence length="205" mass="21562">MSAKVAVLVYSLYGHQVTLSKQVEAGLKAAGVEYTTFQIEEILSEEVLTKMHANKSLTSDLPKIDPETLTQFDGFVICTGTRYGRVPASVSAFFDKTGGLWASGRLVGKLATLVTSTASQHGGAETTALTTVPFFAHHGIIFVPLGFTTPELGKVDEIIGGSAYGAATIAGADGSLQPNEADLKVAHHHGSHFGKTVAQFVAGRK</sequence>
<dbReference type="InterPro" id="IPR008254">
    <property type="entry name" value="Flavodoxin/NO_synth"/>
</dbReference>
<dbReference type="InterPro" id="IPR029039">
    <property type="entry name" value="Flavoprotein-like_sf"/>
</dbReference>
<dbReference type="SUPFAM" id="SSF52218">
    <property type="entry name" value="Flavoproteins"/>
    <property type="match status" value="1"/>
</dbReference>
<dbReference type="GO" id="GO:0003955">
    <property type="term" value="F:NAD(P)H dehydrogenase (quinone) activity"/>
    <property type="evidence" value="ECO:0007669"/>
    <property type="project" value="InterPro"/>
</dbReference>
<dbReference type="AlphaFoldDB" id="A0A316W6C9"/>
<accession>A0A316W6C9</accession>
<dbReference type="FunCoup" id="A0A316W6C9">
    <property type="interactions" value="111"/>
</dbReference>
<comment type="similarity">
    <text evidence="1">Belongs to the WrbA family.</text>
</comment>
<dbReference type="FunFam" id="3.40.50.360:FF:000001">
    <property type="entry name" value="NAD(P)H dehydrogenase (Quinone) FQR1-like"/>
    <property type="match status" value="1"/>
</dbReference>
<evidence type="ECO:0000256" key="1">
    <source>
        <dbReference type="ARBA" id="ARBA00006961"/>
    </source>
</evidence>
<protein>
    <submittedName>
        <fullName evidence="3">Putative NADH-quinone oxidoreductase</fullName>
    </submittedName>
</protein>
<organism evidence="3 4">
    <name type="scientific">Ceraceosorus guamensis</name>
    <dbReference type="NCBI Taxonomy" id="1522189"/>
    <lineage>
        <taxon>Eukaryota</taxon>
        <taxon>Fungi</taxon>
        <taxon>Dikarya</taxon>
        <taxon>Basidiomycota</taxon>
        <taxon>Ustilaginomycotina</taxon>
        <taxon>Exobasidiomycetes</taxon>
        <taxon>Ceraceosorales</taxon>
        <taxon>Ceraceosoraceae</taxon>
        <taxon>Ceraceosorus</taxon>
    </lineage>
</organism>
<name>A0A316W6C9_9BASI</name>
<evidence type="ECO:0000313" key="3">
    <source>
        <dbReference type="EMBL" id="PWN45322.1"/>
    </source>
</evidence>
<dbReference type="PROSITE" id="PS50902">
    <property type="entry name" value="FLAVODOXIN_LIKE"/>
    <property type="match status" value="1"/>
</dbReference>
<dbReference type="GO" id="GO:0016020">
    <property type="term" value="C:membrane"/>
    <property type="evidence" value="ECO:0007669"/>
    <property type="project" value="TreeGrafter"/>
</dbReference>
<dbReference type="PANTHER" id="PTHR30546">
    <property type="entry name" value="FLAVODOXIN-RELATED PROTEIN WRBA-RELATED"/>
    <property type="match status" value="1"/>
</dbReference>
<dbReference type="InParanoid" id="A0A316W6C9"/>
<dbReference type="NCBIfam" id="TIGR01755">
    <property type="entry name" value="flav_wrbA"/>
    <property type="match status" value="1"/>
</dbReference>
<dbReference type="STRING" id="1522189.A0A316W6C9"/>
<dbReference type="Proteomes" id="UP000245783">
    <property type="component" value="Unassembled WGS sequence"/>
</dbReference>
<gene>
    <name evidence="3" type="ORF">IE81DRAFT_364333</name>
</gene>
<keyword evidence="4" id="KW-1185">Reference proteome</keyword>
<dbReference type="Gene3D" id="3.40.50.360">
    <property type="match status" value="1"/>
</dbReference>
<reference evidence="3 4" key="1">
    <citation type="journal article" date="2018" name="Mol. Biol. Evol.">
        <title>Broad Genomic Sampling Reveals a Smut Pathogenic Ancestry of the Fungal Clade Ustilaginomycotina.</title>
        <authorList>
            <person name="Kijpornyongpan T."/>
            <person name="Mondo S.J."/>
            <person name="Barry K."/>
            <person name="Sandor L."/>
            <person name="Lee J."/>
            <person name="Lipzen A."/>
            <person name="Pangilinan J."/>
            <person name="LaButti K."/>
            <person name="Hainaut M."/>
            <person name="Henrissat B."/>
            <person name="Grigoriev I.V."/>
            <person name="Spatafora J.W."/>
            <person name="Aime M.C."/>
        </authorList>
    </citation>
    <scope>NUCLEOTIDE SEQUENCE [LARGE SCALE GENOMIC DNA]</scope>
    <source>
        <strain evidence="3 4">MCA 4658</strain>
    </source>
</reference>